<feature type="transmembrane region" description="Helical" evidence="1">
    <location>
        <begin position="184"/>
        <end position="205"/>
    </location>
</feature>
<dbReference type="AlphaFoldDB" id="A0AAP0D399"/>
<accession>A0AAP0D399</accession>
<comment type="caution">
    <text evidence="2">The sequence shown here is derived from an EMBL/GenBank/DDBJ whole genome shotgun (WGS) entry which is preliminary data.</text>
</comment>
<organism evidence="2 3">
    <name type="scientific">Deinandra increscens subsp. villosa</name>
    <dbReference type="NCBI Taxonomy" id="3103831"/>
    <lineage>
        <taxon>Eukaryota</taxon>
        <taxon>Viridiplantae</taxon>
        <taxon>Streptophyta</taxon>
        <taxon>Embryophyta</taxon>
        <taxon>Tracheophyta</taxon>
        <taxon>Spermatophyta</taxon>
        <taxon>Magnoliopsida</taxon>
        <taxon>eudicotyledons</taxon>
        <taxon>Gunneridae</taxon>
        <taxon>Pentapetalae</taxon>
        <taxon>asterids</taxon>
        <taxon>campanulids</taxon>
        <taxon>Asterales</taxon>
        <taxon>Asteraceae</taxon>
        <taxon>Asteroideae</taxon>
        <taxon>Heliantheae alliance</taxon>
        <taxon>Madieae</taxon>
        <taxon>Madiinae</taxon>
        <taxon>Deinandra</taxon>
    </lineage>
</organism>
<keyword evidence="3" id="KW-1185">Reference proteome</keyword>
<evidence type="ECO:0008006" key="4">
    <source>
        <dbReference type="Google" id="ProtNLM"/>
    </source>
</evidence>
<dbReference type="Gene3D" id="2.40.50.140">
    <property type="entry name" value="Nucleic acid-binding proteins"/>
    <property type="match status" value="1"/>
</dbReference>
<dbReference type="EMBL" id="JBCNJP010000017">
    <property type="protein sequence ID" value="KAK9065042.1"/>
    <property type="molecule type" value="Genomic_DNA"/>
</dbReference>
<gene>
    <name evidence="2" type="ORF">SSX86_016425</name>
</gene>
<dbReference type="PANTHER" id="PTHR48463:SF1">
    <property type="entry name" value="DUF223 DOMAIN-CONTAINING PROTEIN"/>
    <property type="match status" value="1"/>
</dbReference>
<evidence type="ECO:0000313" key="2">
    <source>
        <dbReference type="EMBL" id="KAK9065042.1"/>
    </source>
</evidence>
<keyword evidence="1" id="KW-1133">Transmembrane helix</keyword>
<dbReference type="InterPro" id="IPR012340">
    <property type="entry name" value="NA-bd_OB-fold"/>
</dbReference>
<evidence type="ECO:0000313" key="3">
    <source>
        <dbReference type="Proteomes" id="UP001408789"/>
    </source>
</evidence>
<reference evidence="2 3" key="1">
    <citation type="submission" date="2024-04" db="EMBL/GenBank/DDBJ databases">
        <title>The reference genome of an endangered Asteraceae, Deinandra increscens subsp. villosa, native to the Central Coast of California.</title>
        <authorList>
            <person name="Guilliams M."/>
            <person name="Hasenstab-Lehman K."/>
            <person name="Meyer R."/>
            <person name="Mcevoy S."/>
        </authorList>
    </citation>
    <scope>NUCLEOTIDE SEQUENCE [LARGE SCALE GENOMIC DNA]</scope>
    <source>
        <tissue evidence="2">Leaf</tissue>
    </source>
</reference>
<dbReference type="PANTHER" id="PTHR48463">
    <property type="entry name" value="DUF223 DOMAIN-CONTAINING PROTEIN"/>
    <property type="match status" value="1"/>
</dbReference>
<protein>
    <recommendedName>
        <fullName evidence="4">Nucleic acid-binding protein</fullName>
    </recommendedName>
</protein>
<sequence length="248" mass="28331">MIDKVRSLAIRGDGKTIQVRVIRRWSPRLNPEDVLYIFVDREGATVSVTTLKDDQEVVQPLISLNGCYLITGYVCYPPFTYQKPVIHPISLQVGPAYTITPIPDDGSIPTVYFEFCSRANLNLYKDNKKLVVDYIGRLDHIQDLISNDGRPYVRLMLMDASDKPIVLTIWNEIMILPERFNRQALNAATFSAIIVVAAVNVITYLSRHNAQNPHIIGQPAYESYNFTKKTVEQLLHLERNLTVVRFCY</sequence>
<keyword evidence="1" id="KW-0812">Transmembrane</keyword>
<dbReference type="Proteomes" id="UP001408789">
    <property type="component" value="Unassembled WGS sequence"/>
</dbReference>
<keyword evidence="1" id="KW-0472">Membrane</keyword>
<evidence type="ECO:0000256" key="1">
    <source>
        <dbReference type="SAM" id="Phobius"/>
    </source>
</evidence>
<name>A0AAP0D399_9ASTR</name>
<proteinExistence type="predicted"/>